<dbReference type="SUPFAM" id="SSF52540">
    <property type="entry name" value="P-loop containing nucleoside triphosphate hydrolases"/>
    <property type="match status" value="1"/>
</dbReference>
<dbReference type="GO" id="GO:0009190">
    <property type="term" value="P:cyclic nucleotide biosynthetic process"/>
    <property type="evidence" value="ECO:0007669"/>
    <property type="project" value="InterPro"/>
</dbReference>
<dbReference type="STRING" id="296587.C1DYI2"/>
<dbReference type="SUPFAM" id="SSF55073">
    <property type="entry name" value="Nucleotide cyclase"/>
    <property type="match status" value="2"/>
</dbReference>
<dbReference type="InterPro" id="IPR001054">
    <property type="entry name" value="A/G_cyclase"/>
</dbReference>
<dbReference type="PROSITE" id="PS50125">
    <property type="entry name" value="GUANYLATE_CYCLASE_2"/>
    <property type="match status" value="1"/>
</dbReference>
<dbReference type="InParanoid" id="C1DYI2"/>
<proteinExistence type="predicted"/>
<feature type="region of interest" description="Disordered" evidence="3">
    <location>
        <begin position="23"/>
        <end position="43"/>
    </location>
</feature>
<organism evidence="5 6">
    <name type="scientific">Micromonas commoda (strain RCC299 / NOUM17 / CCMP2709)</name>
    <name type="common">Picoplanktonic green alga</name>
    <dbReference type="NCBI Taxonomy" id="296587"/>
    <lineage>
        <taxon>Eukaryota</taxon>
        <taxon>Viridiplantae</taxon>
        <taxon>Chlorophyta</taxon>
        <taxon>Mamiellophyceae</taxon>
        <taxon>Mamiellales</taxon>
        <taxon>Mamiellaceae</taxon>
        <taxon>Micromonas</taxon>
    </lineage>
</organism>
<feature type="domain" description="Guanylate cyclase" evidence="4">
    <location>
        <begin position="53"/>
        <end position="131"/>
    </location>
</feature>
<dbReference type="KEGG" id="mis:MICPUN_55932"/>
<dbReference type="GO" id="GO:0004016">
    <property type="term" value="F:adenylate cyclase activity"/>
    <property type="evidence" value="ECO:0007669"/>
    <property type="project" value="TreeGrafter"/>
</dbReference>
<evidence type="ECO:0000313" key="5">
    <source>
        <dbReference type="EMBL" id="ACO60949.1"/>
    </source>
</evidence>
<evidence type="ECO:0000256" key="2">
    <source>
        <dbReference type="ARBA" id="ARBA00022840"/>
    </source>
</evidence>
<name>C1DYI2_MICCC</name>
<dbReference type="Gene3D" id="3.30.70.1230">
    <property type="entry name" value="Nucleotide cyclase"/>
    <property type="match status" value="2"/>
</dbReference>
<dbReference type="InterPro" id="IPR041664">
    <property type="entry name" value="AAA_16"/>
</dbReference>
<protein>
    <recommendedName>
        <fullName evidence="4">Guanylate cyclase domain-containing protein</fullName>
    </recommendedName>
</protein>
<dbReference type="GeneID" id="8240886"/>
<evidence type="ECO:0000313" key="6">
    <source>
        <dbReference type="Proteomes" id="UP000002009"/>
    </source>
</evidence>
<keyword evidence="2" id="KW-0067">ATP-binding</keyword>
<dbReference type="GO" id="GO:0005524">
    <property type="term" value="F:ATP binding"/>
    <property type="evidence" value="ECO:0007669"/>
    <property type="project" value="UniProtKB-KW"/>
</dbReference>
<evidence type="ECO:0000256" key="3">
    <source>
        <dbReference type="SAM" id="MobiDB-lite"/>
    </source>
</evidence>
<dbReference type="GO" id="GO:0035556">
    <property type="term" value="P:intracellular signal transduction"/>
    <property type="evidence" value="ECO:0007669"/>
    <property type="project" value="InterPro"/>
</dbReference>
<keyword evidence="6" id="KW-1185">Reference proteome</keyword>
<evidence type="ECO:0000256" key="1">
    <source>
        <dbReference type="ARBA" id="ARBA00022741"/>
    </source>
</evidence>
<reference evidence="5 6" key="1">
    <citation type="journal article" date="2009" name="Science">
        <title>Green evolution and dynamic adaptations revealed by genomes of the marine picoeukaryotes Micromonas.</title>
        <authorList>
            <person name="Worden A.Z."/>
            <person name="Lee J.H."/>
            <person name="Mock T."/>
            <person name="Rouze P."/>
            <person name="Simmons M.P."/>
            <person name="Aerts A.L."/>
            <person name="Allen A.E."/>
            <person name="Cuvelier M.L."/>
            <person name="Derelle E."/>
            <person name="Everett M.V."/>
            <person name="Foulon E."/>
            <person name="Grimwood J."/>
            <person name="Gundlach H."/>
            <person name="Henrissat B."/>
            <person name="Napoli C."/>
            <person name="McDonald S.M."/>
            <person name="Parker M.S."/>
            <person name="Rombauts S."/>
            <person name="Salamov A."/>
            <person name="Von Dassow P."/>
            <person name="Badger J.H."/>
            <person name="Coutinho P.M."/>
            <person name="Demir E."/>
            <person name="Dubchak I."/>
            <person name="Gentemann C."/>
            <person name="Eikrem W."/>
            <person name="Gready J.E."/>
            <person name="John U."/>
            <person name="Lanier W."/>
            <person name="Lindquist E.A."/>
            <person name="Lucas S."/>
            <person name="Mayer K.F."/>
            <person name="Moreau H."/>
            <person name="Not F."/>
            <person name="Otillar R."/>
            <person name="Panaud O."/>
            <person name="Pangilinan J."/>
            <person name="Paulsen I."/>
            <person name="Piegu B."/>
            <person name="Poliakov A."/>
            <person name="Robbens S."/>
            <person name="Schmutz J."/>
            <person name="Toulza E."/>
            <person name="Wyss T."/>
            <person name="Zelensky A."/>
            <person name="Zhou K."/>
            <person name="Armbrust E.V."/>
            <person name="Bhattacharya D."/>
            <person name="Goodenough U.W."/>
            <person name="Van de Peer Y."/>
            <person name="Grigoriev I.V."/>
        </authorList>
    </citation>
    <scope>NUCLEOTIDE SEQUENCE [LARGE SCALE GENOMIC DNA]</scope>
    <source>
        <strain evidence="6">RCC299 / NOUM17</strain>
    </source>
</reference>
<dbReference type="InterPro" id="IPR027417">
    <property type="entry name" value="P-loop_NTPase"/>
</dbReference>
<evidence type="ECO:0000259" key="4">
    <source>
        <dbReference type="PROSITE" id="PS50125"/>
    </source>
</evidence>
<dbReference type="InterPro" id="IPR029787">
    <property type="entry name" value="Nucleotide_cyclase"/>
</dbReference>
<dbReference type="GO" id="GO:0005737">
    <property type="term" value="C:cytoplasm"/>
    <property type="evidence" value="ECO:0007669"/>
    <property type="project" value="TreeGrafter"/>
</dbReference>
<dbReference type="Pfam" id="PF13191">
    <property type="entry name" value="AAA_16"/>
    <property type="match status" value="1"/>
</dbReference>
<sequence>MSRPDDAAIFVPWRLLENLEKRAHRDDRGSSGAPKGATSAEPPPRVMKLRMAAVFIADISGFSRLENVFEGATNLGVDTFSSLLNSVLGGIEAVVWSLGGCVVHVAGDALICVFTGDSDDASDDEDDAEHAIMEAAEEAARRTIGAFESVFKKMESRLEIHGAVSWGSLDVIRLASQQARLSRASADDDTDPGTYDGDVHDSANSDDPGSPKSPTSRTPADHRHQVTVCGEALSLCVDLLKRTKAGEISLYRGPILPPEIIKAGDAGGGFVTEEELKQWADRSRRGSQVVRDESRWLSHVPDFFHVRVPTINGHFNVSEVLTSSKMHLCTLFVNFVNFPIDGVGLDPELLNWAYSLSCRETRELGGHVDTLLCDDKGFVFKAFFGLAGSSVHESELRGVICALKLLAAFKKRGITAKMGVASGESFVGEMVGGSGKYVGFTMMSSSGVTLAARLMTKADPGAALVSSSVYKQTQGSILYKFENTAGTRTMRLKGISKPQFVFKPVAHTGDLEGSPMARNAGAAPRIRIEMRSRLDEMIERLAGSGGGSPGSNESSPGPLGGVFVISGDAGMGKSTVLSYAQSAAERLDGILVISVKGSSVNVAGPMHGARTVLSMMLKHFGGAAAAAHAIDATPEDVSAIALWSPSSRAAVVEWMCNKYGIGDGDKKQQEAMALVQLPVHRRTYLLQSLVVRLIAAAGPVALFVDDAQWLDELFWRVLTAVVEDERCRETFLCVLARRPDKKKVFELFSAAAERVQQAVGGWRDYYASAQLQSLSKEESRMLVRWHAEGHLEESAIREIIRIAEGHPFFLGELTQAASHLPEEGRDEQEIDATIVSDTMDGTSVTSADTLEGDLVFNLNKRTMLEYEENTEFAKLMSNSSSTKAIRRIMQTQIGDLTPKQLEVMMFATCIGMSFTADEVASTIYKATKEGTRGSVSSFGKNATYPEVLSAVNDSMATFVEARLLEFQNQNEQEIADNVLSMRNVKCEGDDIGAKDVEVSLLLKDGGNSAVSQQFNATRYNFKFRHQLMRDSVYGLMPKSRREKMHTTIAQQIENSVIRMSNLQRCKCCQGVRVWRISTLRRQSLATQLAGQHRLSGRPDKAWRQYLIASEAAITTGAYRDAIVLMTSAIESAELAFNMSYNAHSFTDFRRPQNFDVGLLHSRMAFIFTELTFNYDLAIRSAVNGLRWFKVPLPKQITRGMVVNEMMLLHTGMSSLARDYSRMASSPIRAAREILRCWSCLAFGVSGSMLNALSSGALRECLGWDEENAKAYLHLHTANLAMVVPDSPEFVFAMSSVSVVGFLGFKRTASLAMKKAAKALETWKKIPMEGHGDIGTFAEMTRVSAKSMFMMTKGCLMVSEGKVQDGIRLLSEATGLATSYGLAVLEMISTNFSIGINSFILNETKPAQAKIEQLRMQANAASGFTSFAGRLWGLLYGAAYDWDVVIWQIQALSESEQFPVSRMFQLAAMSTDICAINAGEKPKGHGEGHCPEVRPGEKPRHQYFLEDLIPRFLQYIQSYKVNDYMPWSLTYSVVSNIAVALLNLLIMRWHGEPPDDCALDRLVPAVKLIEKVLMKGAKIQRVNELSFCILLVLFGEALDPEGFASQAGVGRDRLARLERALKRADANNSAAYDFWMIVSNFHVARLRGRLTASSALSHQERLEALTNDADVPIRLRTFASLCLAYLPTEVSSLEKYIKVRASPTLIVDGGSRAIACGLL</sequence>
<accession>C1DYI2</accession>
<feature type="region of interest" description="Disordered" evidence="3">
    <location>
        <begin position="181"/>
        <end position="223"/>
    </location>
</feature>
<keyword evidence="1" id="KW-0547">Nucleotide-binding</keyword>
<dbReference type="PANTHER" id="PTHR16305">
    <property type="entry name" value="TESTICULAR SOLUBLE ADENYLYL CYCLASE"/>
    <property type="match status" value="1"/>
</dbReference>
<dbReference type="OrthoDB" id="194468at2759"/>
<dbReference type="PANTHER" id="PTHR16305:SF28">
    <property type="entry name" value="GUANYLATE CYCLASE DOMAIN-CONTAINING PROTEIN"/>
    <property type="match status" value="1"/>
</dbReference>
<gene>
    <name evidence="5" type="ORF">MICPUN_55932</name>
</gene>
<dbReference type="RefSeq" id="XP_002499691.1">
    <property type="nucleotide sequence ID" value="XM_002499645.1"/>
</dbReference>
<dbReference type="Proteomes" id="UP000002009">
    <property type="component" value="Chromosome 2"/>
</dbReference>
<dbReference type="EMBL" id="CP001323">
    <property type="protein sequence ID" value="ACO60949.1"/>
    <property type="molecule type" value="Genomic_DNA"/>
</dbReference>
<dbReference type="eggNOG" id="ENOG502QPPT">
    <property type="taxonomic scope" value="Eukaryota"/>
</dbReference>